<reference evidence="3 4" key="1">
    <citation type="submission" date="2019-08" db="EMBL/GenBank/DDBJ databases">
        <title>Deep-cultivation of Planctomycetes and their phenomic and genomic characterization uncovers novel biology.</title>
        <authorList>
            <person name="Wiegand S."/>
            <person name="Jogler M."/>
            <person name="Boedeker C."/>
            <person name="Pinto D."/>
            <person name="Vollmers J."/>
            <person name="Rivas-Marin E."/>
            <person name="Kohn T."/>
            <person name="Peeters S.H."/>
            <person name="Heuer A."/>
            <person name="Rast P."/>
            <person name="Oberbeckmann S."/>
            <person name="Bunk B."/>
            <person name="Jeske O."/>
            <person name="Meyerdierks A."/>
            <person name="Storesund J.E."/>
            <person name="Kallscheuer N."/>
            <person name="Luecker S."/>
            <person name="Lage O.M."/>
            <person name="Pohl T."/>
            <person name="Merkel B.J."/>
            <person name="Hornburger P."/>
            <person name="Mueller R.-W."/>
            <person name="Bruemmer F."/>
            <person name="Labrenz M."/>
            <person name="Spormann A.M."/>
            <person name="Op den Camp H."/>
            <person name="Overmann J."/>
            <person name="Amann R."/>
            <person name="Jetten M.S.M."/>
            <person name="Mascher T."/>
            <person name="Medema M.H."/>
            <person name="Devos D.P."/>
            <person name="Kaster A.-K."/>
            <person name="Ovreas L."/>
            <person name="Rohde M."/>
            <person name="Galperin M.Y."/>
            <person name="Jogler C."/>
        </authorList>
    </citation>
    <scope>NUCLEOTIDE SEQUENCE [LARGE SCALE GENOMIC DNA]</scope>
    <source>
        <strain evidence="3 4">UC8</strain>
    </source>
</reference>
<dbReference type="KEGG" id="rul:UC8_45400"/>
<sequence>MLSPFTYSHSKVPQALPPKSELLVTEIFPPTPGGSGRWLSEVYQRFDHRSVILTDSCDAPLPELEIESSISVVRVPFRLTETGGFVPRGMYQYLRLLRTARKLAKTENVSFARAARTVPEGWLLWLWKTFLGGPSFDVFAHGEEINLEGIHQGGVMDSRQHRCMAKLVLSAADRIIANSQNSAKLLEQQWSVPAHKLVVANPGVDTTFFTPAPPQDRNSSRFWEGRFVVLTVGRLQRRKAQDQILRCLVDLVDQIPELLYVIAGAGEEAASLKSLSHDLGLDAYVEFRSNFNDEELLKLYQDCDVFAMANRQIGSDVEGFGMVFLEAAACAKPTIAGNSGGTKEAIVDGKTGLLVDGNKPSSIASAILRFYREPELRRDMGLAGRRRVVEEFDWTIAASKIPVPD</sequence>
<dbReference type="Gene3D" id="3.40.50.2000">
    <property type="entry name" value="Glycogen Phosphorylase B"/>
    <property type="match status" value="2"/>
</dbReference>
<feature type="domain" description="Glycosyltransferase subfamily 4-like N-terminal" evidence="2">
    <location>
        <begin position="40"/>
        <end position="207"/>
    </location>
</feature>
<dbReference type="EMBL" id="CP042914">
    <property type="protein sequence ID" value="QEG42501.1"/>
    <property type="molecule type" value="Genomic_DNA"/>
</dbReference>
<name>A0A5B9R780_9BACT</name>
<evidence type="ECO:0000313" key="4">
    <source>
        <dbReference type="Proteomes" id="UP000325286"/>
    </source>
</evidence>
<dbReference type="RefSeq" id="WP_084425968.1">
    <property type="nucleotide sequence ID" value="NZ_CP042914.1"/>
</dbReference>
<gene>
    <name evidence="3" type="primary">pimB_6</name>
    <name evidence="3" type="ORF">UC8_45400</name>
</gene>
<evidence type="ECO:0000313" key="3">
    <source>
        <dbReference type="EMBL" id="QEG42501.1"/>
    </source>
</evidence>
<keyword evidence="4" id="KW-1185">Reference proteome</keyword>
<organism evidence="3 4">
    <name type="scientific">Roseimaritima ulvae</name>
    <dbReference type="NCBI Taxonomy" id="980254"/>
    <lineage>
        <taxon>Bacteria</taxon>
        <taxon>Pseudomonadati</taxon>
        <taxon>Planctomycetota</taxon>
        <taxon>Planctomycetia</taxon>
        <taxon>Pirellulales</taxon>
        <taxon>Pirellulaceae</taxon>
        <taxon>Roseimaritima</taxon>
    </lineage>
</organism>
<accession>A0A5B9R780</accession>
<dbReference type="SUPFAM" id="SSF53756">
    <property type="entry name" value="UDP-Glycosyltransferase/glycogen phosphorylase"/>
    <property type="match status" value="1"/>
</dbReference>
<dbReference type="OrthoDB" id="73743at2"/>
<dbReference type="InterPro" id="IPR050194">
    <property type="entry name" value="Glycosyltransferase_grp1"/>
</dbReference>
<dbReference type="GO" id="GO:0016758">
    <property type="term" value="F:hexosyltransferase activity"/>
    <property type="evidence" value="ECO:0007669"/>
    <property type="project" value="TreeGrafter"/>
</dbReference>
<feature type="domain" description="Glycosyl transferase family 1" evidence="1">
    <location>
        <begin position="216"/>
        <end position="386"/>
    </location>
</feature>
<dbReference type="Proteomes" id="UP000325286">
    <property type="component" value="Chromosome"/>
</dbReference>
<keyword evidence="3" id="KW-0328">Glycosyltransferase</keyword>
<evidence type="ECO:0000259" key="2">
    <source>
        <dbReference type="Pfam" id="PF13439"/>
    </source>
</evidence>
<dbReference type="PANTHER" id="PTHR45947:SF3">
    <property type="entry name" value="SULFOQUINOVOSYL TRANSFERASE SQD2"/>
    <property type="match status" value="1"/>
</dbReference>
<keyword evidence="3" id="KW-0808">Transferase</keyword>
<dbReference type="InterPro" id="IPR001296">
    <property type="entry name" value="Glyco_trans_1"/>
</dbReference>
<dbReference type="AlphaFoldDB" id="A0A5B9R780"/>
<dbReference type="PANTHER" id="PTHR45947">
    <property type="entry name" value="SULFOQUINOVOSYL TRANSFERASE SQD2"/>
    <property type="match status" value="1"/>
</dbReference>
<dbReference type="CDD" id="cd03801">
    <property type="entry name" value="GT4_PimA-like"/>
    <property type="match status" value="1"/>
</dbReference>
<protein>
    <submittedName>
        <fullName evidence="3">GDP-mannose-dependent alpha-(1-6)-phosphatidylinositol monomannoside mannosyltransferase</fullName>
    </submittedName>
</protein>
<proteinExistence type="predicted"/>
<dbReference type="Pfam" id="PF00534">
    <property type="entry name" value="Glycos_transf_1"/>
    <property type="match status" value="1"/>
</dbReference>
<dbReference type="InterPro" id="IPR028098">
    <property type="entry name" value="Glyco_trans_4-like_N"/>
</dbReference>
<dbReference type="Pfam" id="PF13439">
    <property type="entry name" value="Glyco_transf_4"/>
    <property type="match status" value="1"/>
</dbReference>
<evidence type="ECO:0000259" key="1">
    <source>
        <dbReference type="Pfam" id="PF00534"/>
    </source>
</evidence>